<evidence type="ECO:0000256" key="7">
    <source>
        <dbReference type="ARBA" id="ARBA00022741"/>
    </source>
</evidence>
<evidence type="ECO:0000256" key="5">
    <source>
        <dbReference type="ARBA" id="ARBA00022694"/>
    </source>
</evidence>
<dbReference type="PANTHER" id="PTHR33540">
    <property type="entry name" value="TRNA THREONYLCARBAMOYLADENOSINE BIOSYNTHESIS PROTEIN TSAE"/>
    <property type="match status" value="1"/>
</dbReference>
<evidence type="ECO:0000256" key="3">
    <source>
        <dbReference type="ARBA" id="ARBA00019010"/>
    </source>
</evidence>
<dbReference type="SUPFAM" id="SSF52540">
    <property type="entry name" value="P-loop containing nucleoside triphosphate hydrolases"/>
    <property type="match status" value="1"/>
</dbReference>
<dbReference type="EMBL" id="JALBUT010000002">
    <property type="protein sequence ID" value="MDX8415103.1"/>
    <property type="molecule type" value="Genomic_DNA"/>
</dbReference>
<dbReference type="PANTHER" id="PTHR33540:SF2">
    <property type="entry name" value="TRNA THREONYLCARBAMOYLADENOSINE BIOSYNTHESIS PROTEIN TSAE"/>
    <property type="match status" value="1"/>
</dbReference>
<reference evidence="11 12" key="1">
    <citation type="submission" date="2022-03" db="EMBL/GenBank/DDBJ databases">
        <title>Novel taxa within the pig intestine.</title>
        <authorList>
            <person name="Wylensek D."/>
            <person name="Bishof K."/>
            <person name="Afrizal A."/>
            <person name="Clavel T."/>
        </authorList>
    </citation>
    <scope>NUCLEOTIDE SEQUENCE [LARGE SCALE GENOMIC DNA]</scope>
    <source>
        <strain evidence="11 12">CLA-KB-P66</strain>
    </source>
</reference>
<dbReference type="InterPro" id="IPR003442">
    <property type="entry name" value="T6A_TsaE"/>
</dbReference>
<evidence type="ECO:0000256" key="4">
    <source>
        <dbReference type="ARBA" id="ARBA00022490"/>
    </source>
</evidence>
<keyword evidence="12" id="KW-1185">Reference proteome</keyword>
<evidence type="ECO:0000256" key="8">
    <source>
        <dbReference type="ARBA" id="ARBA00022840"/>
    </source>
</evidence>
<name>A0ABU4WFR5_9BACT</name>
<gene>
    <name evidence="11" type="primary">tsaE</name>
    <name evidence="11" type="ORF">MOX91_02775</name>
</gene>
<evidence type="ECO:0000256" key="10">
    <source>
        <dbReference type="ARBA" id="ARBA00032441"/>
    </source>
</evidence>
<dbReference type="InterPro" id="IPR027417">
    <property type="entry name" value="P-loop_NTPase"/>
</dbReference>
<evidence type="ECO:0000256" key="6">
    <source>
        <dbReference type="ARBA" id="ARBA00022723"/>
    </source>
</evidence>
<dbReference type="NCBIfam" id="TIGR00150">
    <property type="entry name" value="T6A_YjeE"/>
    <property type="match status" value="1"/>
</dbReference>
<evidence type="ECO:0000313" key="11">
    <source>
        <dbReference type="EMBL" id="MDX8415103.1"/>
    </source>
</evidence>
<accession>A0ABU4WFR5</accession>
<keyword evidence="4" id="KW-0963">Cytoplasm</keyword>
<comment type="similarity">
    <text evidence="2">Belongs to the TsaE family.</text>
</comment>
<keyword evidence="8" id="KW-0067">ATP-binding</keyword>
<sequence length="146" mass="15938">MIEELKSGIVCKSARETAELAERIAKACPQAVIALVGDLGAGKTTFAKGLARGLGITASVKSPSYNVCLTYSENGANFVHIDAYRLKSSDDYENLLIDELVPEPRLICVEWPQIIADALPDDTIWIEISSPNHEEPDTRLLKLVAR</sequence>
<evidence type="ECO:0000256" key="1">
    <source>
        <dbReference type="ARBA" id="ARBA00004496"/>
    </source>
</evidence>
<protein>
    <recommendedName>
        <fullName evidence="3">tRNA threonylcarbamoyladenosine biosynthesis protein TsaE</fullName>
    </recommendedName>
    <alternativeName>
        <fullName evidence="10">t(6)A37 threonylcarbamoyladenosine biosynthesis protein TsaE</fullName>
    </alternativeName>
</protein>
<dbReference type="Gene3D" id="3.40.50.300">
    <property type="entry name" value="P-loop containing nucleotide triphosphate hydrolases"/>
    <property type="match status" value="1"/>
</dbReference>
<dbReference type="Pfam" id="PF02367">
    <property type="entry name" value="TsaE"/>
    <property type="match status" value="1"/>
</dbReference>
<comment type="caution">
    <text evidence="11">The sequence shown here is derived from an EMBL/GenBank/DDBJ whole genome shotgun (WGS) entry which is preliminary data.</text>
</comment>
<evidence type="ECO:0000313" key="12">
    <source>
        <dbReference type="Proteomes" id="UP001275932"/>
    </source>
</evidence>
<keyword evidence="7" id="KW-0547">Nucleotide-binding</keyword>
<evidence type="ECO:0000256" key="9">
    <source>
        <dbReference type="ARBA" id="ARBA00022842"/>
    </source>
</evidence>
<keyword evidence="5" id="KW-0819">tRNA processing</keyword>
<dbReference type="RefSeq" id="WP_370396548.1">
    <property type="nucleotide sequence ID" value="NZ_JALBUT010000002.1"/>
</dbReference>
<keyword evidence="9" id="KW-0460">Magnesium</keyword>
<comment type="subcellular location">
    <subcellularLocation>
        <location evidence="1">Cytoplasm</location>
    </subcellularLocation>
</comment>
<dbReference type="Proteomes" id="UP001275932">
    <property type="component" value="Unassembled WGS sequence"/>
</dbReference>
<keyword evidence="6" id="KW-0479">Metal-binding</keyword>
<organism evidence="11 12">
    <name type="scientific">Intestinicryptomonas porci</name>
    <dbReference type="NCBI Taxonomy" id="2926320"/>
    <lineage>
        <taxon>Bacteria</taxon>
        <taxon>Pseudomonadati</taxon>
        <taxon>Verrucomicrobiota</taxon>
        <taxon>Opitutia</taxon>
        <taxon>Opitutales</taxon>
        <taxon>Intestinicryptomonaceae</taxon>
        <taxon>Intestinicryptomonas</taxon>
    </lineage>
</organism>
<evidence type="ECO:0000256" key="2">
    <source>
        <dbReference type="ARBA" id="ARBA00007599"/>
    </source>
</evidence>
<proteinExistence type="inferred from homology"/>